<accession>A0A9X3IL37</accession>
<evidence type="ECO:0000256" key="2">
    <source>
        <dbReference type="ARBA" id="ARBA00008564"/>
    </source>
</evidence>
<reference evidence="8" key="1">
    <citation type="submission" date="2022-11" db="EMBL/GenBank/DDBJ databases">
        <title>Biodiversity and phylogenetic relationships of bacteria.</title>
        <authorList>
            <person name="Machado R.A.R."/>
            <person name="Bhat A."/>
            <person name="Loulou A."/>
            <person name="Kallel S."/>
        </authorList>
    </citation>
    <scope>NUCLEOTIDE SEQUENCE</scope>
    <source>
        <strain evidence="8">K-TC2</strain>
    </source>
</reference>
<evidence type="ECO:0000313" key="9">
    <source>
        <dbReference type="Proteomes" id="UP001144805"/>
    </source>
</evidence>
<feature type="transmembrane region" description="Helical" evidence="7">
    <location>
        <begin position="65"/>
        <end position="85"/>
    </location>
</feature>
<evidence type="ECO:0000256" key="7">
    <source>
        <dbReference type="SAM" id="Phobius"/>
    </source>
</evidence>
<dbReference type="PANTHER" id="PTHR34857">
    <property type="entry name" value="SLL0384 PROTEIN"/>
    <property type="match status" value="1"/>
</dbReference>
<keyword evidence="9" id="KW-1185">Reference proteome</keyword>
<sequence length="254" mass="27351">MATGVLYSPVESWLHRANPLTKLAGLVWIVSLTFVLPPTWVWGLVGLILLWAWSLGMARAVLARFAAAALPFVASISIVQALFIVHPDARPLIGPLSISDIGLAHAASIGGRVAAIIAVSLVFVASTHPSRLLRAFDAAGWPPALAYLFASPLLMIETFGARAKAIRDAQATRGLRLKGRFLARFKSLPALVAPLVTTALIEADERAHVLAGRGFRAHNRRATLEPVAEAPLERPLRLLLLALAFLQIAVRLWP</sequence>
<organism evidence="8 9">
    <name type="scientific">Kaistia nematophila</name>
    <dbReference type="NCBI Taxonomy" id="2994654"/>
    <lineage>
        <taxon>Bacteria</taxon>
        <taxon>Pseudomonadati</taxon>
        <taxon>Pseudomonadota</taxon>
        <taxon>Alphaproteobacteria</taxon>
        <taxon>Hyphomicrobiales</taxon>
        <taxon>Kaistiaceae</taxon>
        <taxon>Kaistia</taxon>
    </lineage>
</organism>
<evidence type="ECO:0000256" key="1">
    <source>
        <dbReference type="ARBA" id="ARBA00004141"/>
    </source>
</evidence>
<feature type="transmembrane region" description="Helical" evidence="7">
    <location>
        <begin position="26"/>
        <end position="53"/>
    </location>
</feature>
<feature type="transmembrane region" description="Helical" evidence="7">
    <location>
        <begin position="106"/>
        <end position="124"/>
    </location>
</feature>
<gene>
    <name evidence="8" type="ORF">OSH07_13720</name>
</gene>
<evidence type="ECO:0000256" key="3">
    <source>
        <dbReference type="ARBA" id="ARBA00022475"/>
    </source>
</evidence>
<keyword evidence="3" id="KW-1003">Cell membrane</keyword>
<dbReference type="EMBL" id="JAPKNK010000005">
    <property type="protein sequence ID" value="MCX5570259.1"/>
    <property type="molecule type" value="Genomic_DNA"/>
</dbReference>
<dbReference type="Proteomes" id="UP001144805">
    <property type="component" value="Unassembled WGS sequence"/>
</dbReference>
<comment type="caution">
    <text evidence="8">The sequence shown here is derived from an EMBL/GenBank/DDBJ whole genome shotgun (WGS) entry which is preliminary data.</text>
</comment>
<dbReference type="InterPro" id="IPR051611">
    <property type="entry name" value="ECF_transporter_component"/>
</dbReference>
<comment type="subcellular location">
    <subcellularLocation>
        <location evidence="1">Membrane</location>
        <topology evidence="1">Multi-pass membrane protein</topology>
    </subcellularLocation>
</comment>
<dbReference type="Pfam" id="PF02361">
    <property type="entry name" value="CbiQ"/>
    <property type="match status" value="1"/>
</dbReference>
<proteinExistence type="inferred from homology"/>
<keyword evidence="4 7" id="KW-0812">Transmembrane</keyword>
<evidence type="ECO:0000256" key="6">
    <source>
        <dbReference type="ARBA" id="ARBA00023136"/>
    </source>
</evidence>
<evidence type="ECO:0000313" key="8">
    <source>
        <dbReference type="EMBL" id="MCX5570259.1"/>
    </source>
</evidence>
<dbReference type="CDD" id="cd16914">
    <property type="entry name" value="EcfT"/>
    <property type="match status" value="1"/>
</dbReference>
<dbReference type="PANTHER" id="PTHR34857:SF2">
    <property type="entry name" value="SLL0384 PROTEIN"/>
    <property type="match status" value="1"/>
</dbReference>
<evidence type="ECO:0000256" key="4">
    <source>
        <dbReference type="ARBA" id="ARBA00022692"/>
    </source>
</evidence>
<dbReference type="InterPro" id="IPR003339">
    <property type="entry name" value="ABC/ECF_trnsptr_transmembrane"/>
</dbReference>
<protein>
    <submittedName>
        <fullName evidence="8">Energy-coupling factor transporter transmembrane component T</fullName>
    </submittedName>
</protein>
<dbReference type="GO" id="GO:0005886">
    <property type="term" value="C:plasma membrane"/>
    <property type="evidence" value="ECO:0007669"/>
    <property type="project" value="UniProtKB-ARBA"/>
</dbReference>
<evidence type="ECO:0000256" key="5">
    <source>
        <dbReference type="ARBA" id="ARBA00022989"/>
    </source>
</evidence>
<name>A0A9X3IL37_9HYPH</name>
<comment type="similarity">
    <text evidence="2">Belongs to the CbiQ family.</text>
</comment>
<dbReference type="AlphaFoldDB" id="A0A9X3IL37"/>
<keyword evidence="6 7" id="KW-0472">Membrane</keyword>
<keyword evidence="5 7" id="KW-1133">Transmembrane helix</keyword>
<dbReference type="RefSeq" id="WP_266339225.1">
    <property type="nucleotide sequence ID" value="NZ_JAPKNK010000005.1"/>
</dbReference>